<comment type="caution">
    <text evidence="3">The sequence shown here is derived from an EMBL/GenBank/DDBJ whole genome shotgun (WGS) entry which is preliminary data.</text>
</comment>
<evidence type="ECO:0000313" key="3">
    <source>
        <dbReference type="EMBL" id="RWR51986.1"/>
    </source>
</evidence>
<keyword evidence="4" id="KW-1185">Reference proteome</keyword>
<evidence type="ECO:0000259" key="2">
    <source>
        <dbReference type="Pfam" id="PF00892"/>
    </source>
</evidence>
<feature type="transmembrane region" description="Helical" evidence="1">
    <location>
        <begin position="67"/>
        <end position="88"/>
    </location>
</feature>
<dbReference type="OrthoDB" id="9814238at2"/>
<feature type="transmembrane region" description="Helical" evidence="1">
    <location>
        <begin position="12"/>
        <end position="30"/>
    </location>
</feature>
<dbReference type="Pfam" id="PF00892">
    <property type="entry name" value="EamA"/>
    <property type="match status" value="1"/>
</dbReference>
<evidence type="ECO:0000313" key="4">
    <source>
        <dbReference type="Proteomes" id="UP000286594"/>
    </source>
</evidence>
<keyword evidence="1" id="KW-0472">Membrane</keyword>
<feature type="transmembrane region" description="Helical" evidence="1">
    <location>
        <begin position="42"/>
        <end position="61"/>
    </location>
</feature>
<dbReference type="InterPro" id="IPR000620">
    <property type="entry name" value="EamA_dom"/>
</dbReference>
<dbReference type="GO" id="GO:0016020">
    <property type="term" value="C:membrane"/>
    <property type="evidence" value="ECO:0007669"/>
    <property type="project" value="InterPro"/>
</dbReference>
<dbReference type="EMBL" id="SAVB01000003">
    <property type="protein sequence ID" value="RWR51986.1"/>
    <property type="molecule type" value="Genomic_DNA"/>
</dbReference>
<feature type="domain" description="EamA" evidence="2">
    <location>
        <begin position="5"/>
        <end position="88"/>
    </location>
</feature>
<dbReference type="AlphaFoldDB" id="A0A443LS37"/>
<evidence type="ECO:0000256" key="1">
    <source>
        <dbReference type="SAM" id="Phobius"/>
    </source>
</evidence>
<accession>A0A443LS37</accession>
<reference evidence="3 4" key="1">
    <citation type="submission" date="2019-01" db="EMBL/GenBank/DDBJ databases">
        <title>Sinorhodobacter populi sp. nov. isolated from the symptomatic bark tissue of Populus euramericana canker.</title>
        <authorList>
            <person name="Xu G."/>
        </authorList>
    </citation>
    <scope>NUCLEOTIDE SEQUENCE [LARGE SCALE GENOMIC DNA]</scope>
    <source>
        <strain evidence="3 4">CCTCC AB2012026</strain>
    </source>
</reference>
<gene>
    <name evidence="3" type="ORF">EOW65_03420</name>
</gene>
<name>A0A443LS37_9RHOB</name>
<proteinExistence type="predicted"/>
<dbReference type="Proteomes" id="UP000286594">
    <property type="component" value="Unassembled WGS sequence"/>
</dbReference>
<dbReference type="SUPFAM" id="SSF103481">
    <property type="entry name" value="Multidrug resistance efflux transporter EmrE"/>
    <property type="match status" value="1"/>
</dbReference>
<dbReference type="InterPro" id="IPR037185">
    <property type="entry name" value="EmrE-like"/>
</dbReference>
<keyword evidence="1" id="KW-0812">Transmembrane</keyword>
<organism evidence="3 4">
    <name type="scientific">Paenirhodobacter ferrireducens</name>
    <dbReference type="NCBI Taxonomy" id="1215032"/>
    <lineage>
        <taxon>Bacteria</taxon>
        <taxon>Pseudomonadati</taxon>
        <taxon>Pseudomonadota</taxon>
        <taxon>Alphaproteobacteria</taxon>
        <taxon>Rhodobacterales</taxon>
        <taxon>Rhodobacter group</taxon>
        <taxon>Paenirhodobacter</taxon>
    </lineage>
</organism>
<sequence length="90" mass="9677">MEAGTDPLSPASYRCAIAALVLAASVALRSELRALFRLPVRVLLLALLSGVLMVGNWLLFFEAIRRSGIAVATIVFHVQPFVMVLIGVRG</sequence>
<protein>
    <recommendedName>
        <fullName evidence="2">EamA domain-containing protein</fullName>
    </recommendedName>
</protein>
<keyword evidence="1" id="KW-1133">Transmembrane helix</keyword>